<keyword evidence="1" id="KW-1133">Transmembrane helix</keyword>
<sequence>MAGAPPPAVAKILSPVCSRLRFGAMLYQGAIGLRLGTALALGFSLVHLFLGGWLGMVLAILALVGIPLIFALRGWLTPCSLAEAARAVDARYGLQDRALTALATGKGEPTPVQTIQLRDAVQRMQVVKPAEAAPWPRLPYLATSLLTGLAAVGLLLLSIAGNRASVEFAAPTSSPAAVPAIANLAPGQTESSQQLRPYQADQLYRHDPALLDRRIVGDYFLPADITLLPGPTPKD</sequence>
<keyword evidence="1" id="KW-0812">Transmembrane</keyword>
<evidence type="ECO:0000313" key="2">
    <source>
        <dbReference type="EMBL" id="QDU95869.1"/>
    </source>
</evidence>
<protein>
    <submittedName>
        <fullName evidence="2">Uncharacterized protein</fullName>
    </submittedName>
</protein>
<proteinExistence type="predicted"/>
<organism evidence="2 3">
    <name type="scientific">Lignipirellula cremea</name>
    <dbReference type="NCBI Taxonomy" id="2528010"/>
    <lineage>
        <taxon>Bacteria</taxon>
        <taxon>Pseudomonadati</taxon>
        <taxon>Planctomycetota</taxon>
        <taxon>Planctomycetia</taxon>
        <taxon>Pirellulales</taxon>
        <taxon>Pirellulaceae</taxon>
        <taxon>Lignipirellula</taxon>
    </lineage>
</organism>
<evidence type="ECO:0000313" key="3">
    <source>
        <dbReference type="Proteomes" id="UP000317648"/>
    </source>
</evidence>
<keyword evidence="1" id="KW-0472">Membrane</keyword>
<name>A0A518DVL1_9BACT</name>
<accession>A0A518DVL1</accession>
<feature type="transmembrane region" description="Helical" evidence="1">
    <location>
        <begin position="31"/>
        <end position="50"/>
    </location>
</feature>
<keyword evidence="3" id="KW-1185">Reference proteome</keyword>
<dbReference type="AlphaFoldDB" id="A0A518DVL1"/>
<dbReference type="OrthoDB" id="265967at2"/>
<feature type="transmembrane region" description="Helical" evidence="1">
    <location>
        <begin position="138"/>
        <end position="160"/>
    </location>
</feature>
<dbReference type="EMBL" id="CP036433">
    <property type="protein sequence ID" value="QDU95869.1"/>
    <property type="molecule type" value="Genomic_DNA"/>
</dbReference>
<reference evidence="2 3" key="1">
    <citation type="submission" date="2019-02" db="EMBL/GenBank/DDBJ databases">
        <title>Deep-cultivation of Planctomycetes and their phenomic and genomic characterization uncovers novel biology.</title>
        <authorList>
            <person name="Wiegand S."/>
            <person name="Jogler M."/>
            <person name="Boedeker C."/>
            <person name="Pinto D."/>
            <person name="Vollmers J."/>
            <person name="Rivas-Marin E."/>
            <person name="Kohn T."/>
            <person name="Peeters S.H."/>
            <person name="Heuer A."/>
            <person name="Rast P."/>
            <person name="Oberbeckmann S."/>
            <person name="Bunk B."/>
            <person name="Jeske O."/>
            <person name="Meyerdierks A."/>
            <person name="Storesund J.E."/>
            <person name="Kallscheuer N."/>
            <person name="Luecker S."/>
            <person name="Lage O.M."/>
            <person name="Pohl T."/>
            <person name="Merkel B.J."/>
            <person name="Hornburger P."/>
            <person name="Mueller R.-W."/>
            <person name="Bruemmer F."/>
            <person name="Labrenz M."/>
            <person name="Spormann A.M."/>
            <person name="Op den Camp H."/>
            <person name="Overmann J."/>
            <person name="Amann R."/>
            <person name="Jetten M.S.M."/>
            <person name="Mascher T."/>
            <person name="Medema M.H."/>
            <person name="Devos D.P."/>
            <person name="Kaster A.-K."/>
            <person name="Ovreas L."/>
            <person name="Rohde M."/>
            <person name="Galperin M.Y."/>
            <person name="Jogler C."/>
        </authorList>
    </citation>
    <scope>NUCLEOTIDE SEQUENCE [LARGE SCALE GENOMIC DNA]</scope>
    <source>
        <strain evidence="2 3">Pla85_3_4</strain>
    </source>
</reference>
<dbReference type="Proteomes" id="UP000317648">
    <property type="component" value="Chromosome"/>
</dbReference>
<dbReference type="KEGG" id="lcre:Pla8534_36880"/>
<gene>
    <name evidence="2" type="ORF">Pla8534_36880</name>
</gene>
<evidence type="ECO:0000256" key="1">
    <source>
        <dbReference type="SAM" id="Phobius"/>
    </source>
</evidence>
<feature type="transmembrane region" description="Helical" evidence="1">
    <location>
        <begin position="56"/>
        <end position="76"/>
    </location>
</feature>
<dbReference type="RefSeq" id="WP_145054557.1">
    <property type="nucleotide sequence ID" value="NZ_CP036433.1"/>
</dbReference>